<feature type="signal peptide" evidence="2">
    <location>
        <begin position="1"/>
        <end position="26"/>
    </location>
</feature>
<comment type="similarity">
    <text evidence="1">Belongs to the UPF0065 (bug) family.</text>
</comment>
<sequence length="328" mass="34470">MFSQFSRRALAALVSIAALAAPTVHAAESWKPEKPVRLLVGFAPGGSADTLARLLSEPLGQHFGVPIVVENIAGAGGNIMASRLANAAPDGYTLGIAAAGSMAITHVLNAEGTPYKAADFTPITLAAVQPNVVIVNNDVPASNIAELKTYFEQNPQATYGTAGIGISNHLIAETMLHRMGVKVEHAAYRGASPVIVDLLGGHIAMTVDNISTAAALAREGKVKALAVTSAERAPQLPEVPTLAEQGLTGFDMPTWQGVFAPAGLAPEIRDAYYAALQDVLVREDVIERMATLGSQPVTGMTPAQFEDYLEADRLQWAQTAEDADIRLQ</sequence>
<dbReference type="InterPro" id="IPR042100">
    <property type="entry name" value="Bug_dom1"/>
</dbReference>
<dbReference type="AlphaFoldDB" id="A0A556A6E4"/>
<evidence type="ECO:0000313" key="4">
    <source>
        <dbReference type="Proteomes" id="UP000318405"/>
    </source>
</evidence>
<dbReference type="Gene3D" id="3.40.190.10">
    <property type="entry name" value="Periplasmic binding protein-like II"/>
    <property type="match status" value="1"/>
</dbReference>
<keyword evidence="2" id="KW-0732">Signal</keyword>
<dbReference type="PANTHER" id="PTHR42928">
    <property type="entry name" value="TRICARBOXYLATE-BINDING PROTEIN"/>
    <property type="match status" value="1"/>
</dbReference>
<dbReference type="RefSeq" id="WP_143951317.1">
    <property type="nucleotide sequence ID" value="NZ_BAABMB010000002.1"/>
</dbReference>
<accession>A0A556A6E4</accession>
<evidence type="ECO:0000256" key="1">
    <source>
        <dbReference type="ARBA" id="ARBA00006987"/>
    </source>
</evidence>
<name>A0A556A6E4_9BURK</name>
<dbReference type="Proteomes" id="UP000318405">
    <property type="component" value="Unassembled WGS sequence"/>
</dbReference>
<organism evidence="3 4">
    <name type="scientific">Verticiella sediminum</name>
    <dbReference type="NCBI Taxonomy" id="1247510"/>
    <lineage>
        <taxon>Bacteria</taxon>
        <taxon>Pseudomonadati</taxon>
        <taxon>Pseudomonadota</taxon>
        <taxon>Betaproteobacteria</taxon>
        <taxon>Burkholderiales</taxon>
        <taxon>Alcaligenaceae</taxon>
        <taxon>Verticiella</taxon>
    </lineage>
</organism>
<protein>
    <submittedName>
        <fullName evidence="3">Tripartite tricarboxylate transporter substrate binding protein</fullName>
    </submittedName>
</protein>
<dbReference type="EMBL" id="VLTJ01000044">
    <property type="protein sequence ID" value="TSH88448.1"/>
    <property type="molecule type" value="Genomic_DNA"/>
</dbReference>
<keyword evidence="4" id="KW-1185">Reference proteome</keyword>
<dbReference type="Pfam" id="PF03401">
    <property type="entry name" value="TctC"/>
    <property type="match status" value="1"/>
</dbReference>
<comment type="caution">
    <text evidence="3">The sequence shown here is derived from an EMBL/GenBank/DDBJ whole genome shotgun (WGS) entry which is preliminary data.</text>
</comment>
<dbReference type="PIRSF" id="PIRSF017082">
    <property type="entry name" value="YflP"/>
    <property type="match status" value="1"/>
</dbReference>
<dbReference type="CDD" id="cd07012">
    <property type="entry name" value="PBP2_Bug_TTT"/>
    <property type="match status" value="1"/>
</dbReference>
<evidence type="ECO:0000256" key="2">
    <source>
        <dbReference type="SAM" id="SignalP"/>
    </source>
</evidence>
<evidence type="ECO:0000313" key="3">
    <source>
        <dbReference type="EMBL" id="TSH88448.1"/>
    </source>
</evidence>
<dbReference type="Gene3D" id="3.40.190.150">
    <property type="entry name" value="Bordetella uptake gene, domain 1"/>
    <property type="match status" value="1"/>
</dbReference>
<dbReference type="InterPro" id="IPR005064">
    <property type="entry name" value="BUG"/>
</dbReference>
<dbReference type="SUPFAM" id="SSF53850">
    <property type="entry name" value="Periplasmic binding protein-like II"/>
    <property type="match status" value="1"/>
</dbReference>
<dbReference type="PANTHER" id="PTHR42928:SF5">
    <property type="entry name" value="BLR1237 PROTEIN"/>
    <property type="match status" value="1"/>
</dbReference>
<proteinExistence type="inferred from homology"/>
<feature type="chain" id="PRO_5022190054" evidence="2">
    <location>
        <begin position="27"/>
        <end position="328"/>
    </location>
</feature>
<gene>
    <name evidence="3" type="ORF">FOZ76_26535</name>
</gene>
<reference evidence="3 4" key="1">
    <citation type="submission" date="2019-07" db="EMBL/GenBank/DDBJ databases">
        <title>Qingshengfaniella alkalisoli gen. nov., sp. nov., isolated from saline soil.</title>
        <authorList>
            <person name="Xu L."/>
            <person name="Huang X.-X."/>
            <person name="Sun J.-Q."/>
        </authorList>
    </citation>
    <scope>NUCLEOTIDE SEQUENCE [LARGE SCALE GENOMIC DNA]</scope>
    <source>
        <strain evidence="3 4">DSM 27279</strain>
    </source>
</reference>
<dbReference type="OrthoDB" id="9780943at2"/>